<dbReference type="HOGENOM" id="CLU_2254266_0_0_1"/>
<dbReference type="EnsemblPlants" id="OB11G27530.1">
    <property type="protein sequence ID" value="OB11G27530.1"/>
    <property type="gene ID" value="OB11G27530"/>
</dbReference>
<sequence>MQGRCASTLALVVYDCYNSTNTTDSSLTLQLDVTRSPFLVAQNRNKFTAIGCETVAWLGGRDDGSYLIGCITTCVSLGGAAQDGEPCTGLGCCQVSSIPPNLTQ</sequence>
<evidence type="ECO:0000313" key="2">
    <source>
        <dbReference type="Proteomes" id="UP000006038"/>
    </source>
</evidence>
<reference evidence="1" key="2">
    <citation type="submission" date="2013-04" db="UniProtKB">
        <authorList>
            <consortium name="EnsemblPlants"/>
        </authorList>
    </citation>
    <scope>IDENTIFICATION</scope>
</reference>
<reference evidence="1" key="1">
    <citation type="journal article" date="2013" name="Nat. Commun.">
        <title>Whole-genome sequencing of Oryza brachyantha reveals mechanisms underlying Oryza genome evolution.</title>
        <authorList>
            <person name="Chen J."/>
            <person name="Huang Q."/>
            <person name="Gao D."/>
            <person name="Wang J."/>
            <person name="Lang Y."/>
            <person name="Liu T."/>
            <person name="Li B."/>
            <person name="Bai Z."/>
            <person name="Luis Goicoechea J."/>
            <person name="Liang C."/>
            <person name="Chen C."/>
            <person name="Zhang W."/>
            <person name="Sun S."/>
            <person name="Liao Y."/>
            <person name="Zhang X."/>
            <person name="Yang L."/>
            <person name="Song C."/>
            <person name="Wang M."/>
            <person name="Shi J."/>
            <person name="Liu G."/>
            <person name="Liu J."/>
            <person name="Zhou H."/>
            <person name="Zhou W."/>
            <person name="Yu Q."/>
            <person name="An N."/>
            <person name="Chen Y."/>
            <person name="Cai Q."/>
            <person name="Wang B."/>
            <person name="Liu B."/>
            <person name="Min J."/>
            <person name="Huang Y."/>
            <person name="Wu H."/>
            <person name="Li Z."/>
            <person name="Zhang Y."/>
            <person name="Yin Y."/>
            <person name="Song W."/>
            <person name="Jiang J."/>
            <person name="Jackson S.A."/>
            <person name="Wing R.A."/>
            <person name="Wang J."/>
            <person name="Chen M."/>
        </authorList>
    </citation>
    <scope>NUCLEOTIDE SEQUENCE [LARGE SCALE GENOMIC DNA]</scope>
    <source>
        <strain evidence="1">cv. IRGC 101232</strain>
    </source>
</reference>
<dbReference type="Gramene" id="OB11G27530.1">
    <property type="protein sequence ID" value="OB11G27530.1"/>
    <property type="gene ID" value="OB11G27530"/>
</dbReference>
<evidence type="ECO:0008006" key="3">
    <source>
        <dbReference type="Google" id="ProtNLM"/>
    </source>
</evidence>
<name>J3NAB7_ORYBR</name>
<dbReference type="AlphaFoldDB" id="J3NAB7"/>
<dbReference type="STRING" id="4533.J3NAB7"/>
<dbReference type="Proteomes" id="UP000006038">
    <property type="component" value="Chromosome 11"/>
</dbReference>
<evidence type="ECO:0000313" key="1">
    <source>
        <dbReference type="EnsemblPlants" id="OB11G27530.1"/>
    </source>
</evidence>
<protein>
    <recommendedName>
        <fullName evidence="3">Wall-associated receptor kinase galacturonan-binding domain-containing protein</fullName>
    </recommendedName>
</protein>
<organism evidence="1">
    <name type="scientific">Oryza brachyantha</name>
    <name type="common">malo sina</name>
    <dbReference type="NCBI Taxonomy" id="4533"/>
    <lineage>
        <taxon>Eukaryota</taxon>
        <taxon>Viridiplantae</taxon>
        <taxon>Streptophyta</taxon>
        <taxon>Embryophyta</taxon>
        <taxon>Tracheophyta</taxon>
        <taxon>Spermatophyta</taxon>
        <taxon>Magnoliopsida</taxon>
        <taxon>Liliopsida</taxon>
        <taxon>Poales</taxon>
        <taxon>Poaceae</taxon>
        <taxon>BOP clade</taxon>
        <taxon>Oryzoideae</taxon>
        <taxon>Oryzeae</taxon>
        <taxon>Oryzinae</taxon>
        <taxon>Oryza</taxon>
    </lineage>
</organism>
<accession>J3NAB7</accession>
<proteinExistence type="predicted"/>
<keyword evidence="2" id="KW-1185">Reference proteome</keyword>
<dbReference type="PANTHER" id="PTHR33491">
    <property type="entry name" value="OSJNBA0016N04.9 PROTEIN"/>
    <property type="match status" value="1"/>
</dbReference>